<protein>
    <recommendedName>
        <fullName evidence="3">DUF4126 domain-containing protein</fullName>
    </recommendedName>
</protein>
<dbReference type="Proteomes" id="UP001180489">
    <property type="component" value="Unassembled WGS sequence"/>
</dbReference>
<evidence type="ECO:0000313" key="1">
    <source>
        <dbReference type="EMBL" id="MDT0473155.1"/>
    </source>
</evidence>
<organism evidence="1 2">
    <name type="scientific">Streptomyces hintoniae</name>
    <dbReference type="NCBI Taxonomy" id="3075521"/>
    <lineage>
        <taxon>Bacteria</taxon>
        <taxon>Bacillati</taxon>
        <taxon>Actinomycetota</taxon>
        <taxon>Actinomycetes</taxon>
        <taxon>Kitasatosporales</taxon>
        <taxon>Streptomycetaceae</taxon>
        <taxon>Streptomyces</taxon>
    </lineage>
</organism>
<keyword evidence="2" id="KW-1185">Reference proteome</keyword>
<proteinExistence type="predicted"/>
<dbReference type="RefSeq" id="WP_311635171.1">
    <property type="nucleotide sequence ID" value="NZ_JAVRFF010000013.1"/>
</dbReference>
<name>A0ABU2UJ79_9ACTN</name>
<dbReference type="EMBL" id="JAVRFF010000013">
    <property type="protein sequence ID" value="MDT0473155.1"/>
    <property type="molecule type" value="Genomic_DNA"/>
</dbReference>
<evidence type="ECO:0008006" key="3">
    <source>
        <dbReference type="Google" id="ProtNLM"/>
    </source>
</evidence>
<gene>
    <name evidence="1" type="ORF">RM863_13560</name>
</gene>
<evidence type="ECO:0000313" key="2">
    <source>
        <dbReference type="Proteomes" id="UP001180489"/>
    </source>
</evidence>
<reference evidence="1" key="1">
    <citation type="submission" date="2024-05" db="EMBL/GenBank/DDBJ databases">
        <title>30 novel species of actinomycetes from the DSMZ collection.</title>
        <authorList>
            <person name="Nouioui I."/>
        </authorList>
    </citation>
    <scope>NUCLEOTIDE SEQUENCE</scope>
    <source>
        <strain evidence="1">DSM 41014</strain>
    </source>
</reference>
<sequence>MSATERSALVRAALVGAATGLRSQWGAAAVAWSSPPDARADPAGRDTVRAGPWLRGATATAALAEFVADKSPRAPSRLAPAGLGPRMLFGAVSGAVLARRHRPGTPVAAAAATGVAAAVLGAVAGARWRGAVGGRVTGAVAEDAVTALLAWAACAPGRAAPAGRPSTADEAPVWASTADGAPAAGQLDAVPGYEVRAQYAAGSSRGSALPRVEVWHMTSADATHALCGERIAADAETQPVENWGTAATEPFCRLCGTHFLRQGL</sequence>
<comment type="caution">
    <text evidence="1">The sequence shown here is derived from an EMBL/GenBank/DDBJ whole genome shotgun (WGS) entry which is preliminary data.</text>
</comment>
<accession>A0ABU2UJ79</accession>